<sequence>MFAKYQREITITDRFAGLAVKDYLKQIFLPKHLRGNLRHERGLQINGQQVSTAHVLKTGDQLTLAFQEAVFLDQQGPYPANTDGTFAIVYQNEDLLVVNKPAGMKMHPHSPTETDTLLNYVNGYFQTNPQKSADQPAQALMVHRLDRATSGLVIIAKNPIVVPILNRLIKEKIIQRTYLARVRGLFDQKVGIFEQRIGRHPSDDRLRWLDATGQSATTHYQVLSEDRKRNESLVRLELQTGRMHQLRVHLAGNGHPINGDDLYHGKADKRLALHSTALLLVLPFTGEQVLLEERAGLISKNSN</sequence>
<dbReference type="EMBL" id="CP097122">
    <property type="protein sequence ID" value="USS91470.1"/>
    <property type="molecule type" value="Genomic_DNA"/>
</dbReference>
<dbReference type="RefSeq" id="WP_252773300.1">
    <property type="nucleotide sequence ID" value="NZ_CP097122.1"/>
</dbReference>
<comment type="catalytic activity">
    <reaction evidence="1">
        <text>a uridine in RNA = a pseudouridine in RNA</text>
        <dbReference type="Rhea" id="RHEA:48348"/>
        <dbReference type="Rhea" id="RHEA-COMP:12068"/>
        <dbReference type="Rhea" id="RHEA-COMP:12069"/>
        <dbReference type="ChEBI" id="CHEBI:65314"/>
        <dbReference type="ChEBI" id="CHEBI:65315"/>
    </reaction>
</comment>
<organism evidence="6 7">
    <name type="scientific">Fructobacillus americanaquae</name>
    <dbReference type="NCBI Taxonomy" id="2940302"/>
    <lineage>
        <taxon>Bacteria</taxon>
        <taxon>Bacillati</taxon>
        <taxon>Bacillota</taxon>
        <taxon>Bacilli</taxon>
        <taxon>Lactobacillales</taxon>
        <taxon>Lactobacillaceae</taxon>
        <taxon>Fructobacillus</taxon>
    </lineage>
</organism>
<proteinExistence type="inferred from homology"/>
<dbReference type="CDD" id="cd02869">
    <property type="entry name" value="PseudoU_synth_RluA_like"/>
    <property type="match status" value="1"/>
</dbReference>
<comment type="similarity">
    <text evidence="2">Belongs to the pseudouridine synthase RluA family.</text>
</comment>
<evidence type="ECO:0000313" key="7">
    <source>
        <dbReference type="Proteomes" id="UP001056093"/>
    </source>
</evidence>
<dbReference type="PROSITE" id="PS01129">
    <property type="entry name" value="PSI_RLU"/>
    <property type="match status" value="1"/>
</dbReference>
<gene>
    <name evidence="6" type="ORF">M3M36_03730</name>
</gene>
<dbReference type="Gene3D" id="3.30.2350.10">
    <property type="entry name" value="Pseudouridine synthase"/>
    <property type="match status" value="1"/>
</dbReference>
<evidence type="ECO:0000256" key="1">
    <source>
        <dbReference type="ARBA" id="ARBA00000073"/>
    </source>
</evidence>
<evidence type="ECO:0000256" key="2">
    <source>
        <dbReference type="ARBA" id="ARBA00010876"/>
    </source>
</evidence>
<dbReference type="InterPro" id="IPR020103">
    <property type="entry name" value="PsdUridine_synth_cat_dom_sf"/>
</dbReference>
<name>A0ABY5C031_9LACO</name>
<reference evidence="6" key="1">
    <citation type="submission" date="2022-05" db="EMBL/GenBank/DDBJ databases">
        <authorList>
            <person name="Oliphant S.A."/>
            <person name="Watson-Haigh N.S."/>
            <person name="Sumby K.M."/>
            <person name="Gardner J.M."/>
            <person name="Jiranek V."/>
        </authorList>
    </citation>
    <scope>NUCLEOTIDE SEQUENCE</scope>
    <source>
        <strain evidence="6">KI3_B9</strain>
    </source>
</reference>
<dbReference type="InterPro" id="IPR050188">
    <property type="entry name" value="RluA_PseudoU_synthase"/>
</dbReference>
<dbReference type="InterPro" id="IPR006145">
    <property type="entry name" value="PsdUridine_synth_RsuA/RluA"/>
</dbReference>
<evidence type="ECO:0000256" key="3">
    <source>
        <dbReference type="ARBA" id="ARBA00031870"/>
    </source>
</evidence>
<dbReference type="PANTHER" id="PTHR21600">
    <property type="entry name" value="MITOCHONDRIAL RNA PSEUDOURIDINE SYNTHASE"/>
    <property type="match status" value="1"/>
</dbReference>
<evidence type="ECO:0000313" key="6">
    <source>
        <dbReference type="EMBL" id="USS91470.1"/>
    </source>
</evidence>
<dbReference type="Proteomes" id="UP001056093">
    <property type="component" value="Chromosome"/>
</dbReference>
<evidence type="ECO:0000259" key="5">
    <source>
        <dbReference type="Pfam" id="PF00849"/>
    </source>
</evidence>
<dbReference type="InterPro" id="IPR006224">
    <property type="entry name" value="PsdUridine_synth_RluA-like_CS"/>
</dbReference>
<accession>A0ABY5C031</accession>
<evidence type="ECO:0000256" key="4">
    <source>
        <dbReference type="ARBA" id="ARBA00033164"/>
    </source>
</evidence>
<protein>
    <recommendedName>
        <fullName evidence="3">RNA pseudouridylate synthase</fullName>
    </recommendedName>
    <alternativeName>
        <fullName evidence="4">RNA-uridine isomerase</fullName>
    </alternativeName>
</protein>
<feature type="domain" description="Pseudouridine synthase RsuA/RluA-like" evidence="5">
    <location>
        <begin position="94"/>
        <end position="251"/>
    </location>
</feature>
<dbReference type="PANTHER" id="PTHR21600:SF87">
    <property type="entry name" value="RNA PSEUDOURIDYLATE SYNTHASE DOMAIN-CONTAINING PROTEIN 1"/>
    <property type="match status" value="1"/>
</dbReference>
<dbReference type="SUPFAM" id="SSF55120">
    <property type="entry name" value="Pseudouridine synthase"/>
    <property type="match status" value="1"/>
</dbReference>
<dbReference type="Pfam" id="PF00849">
    <property type="entry name" value="PseudoU_synth_2"/>
    <property type="match status" value="1"/>
</dbReference>
<keyword evidence="7" id="KW-1185">Reference proteome</keyword>